<keyword evidence="2" id="KW-1185">Reference proteome</keyword>
<organism evidence="1 2">
    <name type="scientific">Frankia nepalensis</name>
    <dbReference type="NCBI Taxonomy" id="1836974"/>
    <lineage>
        <taxon>Bacteria</taxon>
        <taxon>Bacillati</taxon>
        <taxon>Actinomycetota</taxon>
        <taxon>Actinomycetes</taxon>
        <taxon>Frankiales</taxon>
        <taxon>Frankiaceae</taxon>
        <taxon>Frankia</taxon>
    </lineage>
</organism>
<dbReference type="AlphaFoldDB" id="A0A937R7B7"/>
<proteinExistence type="predicted"/>
<sequence length="315" mass="33535">MASAGASFRCAPWTRAQGADPIGTALVCDLFVLIETPPPWPEEIGDLPLFAELGRRGLGARLLAVRPPADAVVSGAAAELVAGVRAGVGVTIWRRSAAGGFTGTDHVVPDEHLADGITRLVREAPADEGWPAPPEVLLCGHGSRDSCCGRLGTRLALDAAADWPDLRVRRCSHTGGHRFAPTGFTLPDGLAWGFLDAETLDTILRRDGKPPLRGHYRGTTALDMWAQVTESALFERFGWSWLDHRITSVSTQVAPDRRSADVRLAWDGPSGPGLAESTVENSRTIPVLVCGEPPENAKKAAPEKALRTLTIHTSG</sequence>
<dbReference type="CDD" id="cd03062">
    <property type="entry name" value="TRX_Fd_Sucrase"/>
    <property type="match status" value="1"/>
</dbReference>
<name>A0A937R7B7_9ACTN</name>
<dbReference type="SUPFAM" id="SSF52833">
    <property type="entry name" value="Thioredoxin-like"/>
    <property type="match status" value="1"/>
</dbReference>
<dbReference type="EMBL" id="JAEACQ010000145">
    <property type="protein sequence ID" value="MBL7626646.1"/>
    <property type="molecule type" value="Genomic_DNA"/>
</dbReference>
<dbReference type="InterPro" id="IPR009737">
    <property type="entry name" value="Aim32/Apd1-like"/>
</dbReference>
<dbReference type="InterPro" id="IPR036249">
    <property type="entry name" value="Thioredoxin-like_sf"/>
</dbReference>
<accession>A0A937R7B7</accession>
<comment type="caution">
    <text evidence="1">The sequence shown here is derived from an EMBL/GenBank/DDBJ whole genome shotgun (WGS) entry which is preliminary data.</text>
</comment>
<gene>
    <name evidence="1" type="ORF">I7412_05570</name>
</gene>
<evidence type="ECO:0000313" key="1">
    <source>
        <dbReference type="EMBL" id="MBL7626646.1"/>
    </source>
</evidence>
<dbReference type="Proteomes" id="UP000604475">
    <property type="component" value="Unassembled WGS sequence"/>
</dbReference>
<protein>
    <submittedName>
        <fullName evidence="1">Sucrase ferredoxin</fullName>
    </submittedName>
</protein>
<dbReference type="Pfam" id="PF06999">
    <property type="entry name" value="Suc_Fer-like"/>
    <property type="match status" value="1"/>
</dbReference>
<reference evidence="1" key="1">
    <citation type="submission" date="2020-12" db="EMBL/GenBank/DDBJ databases">
        <title>Genomic characterization of non-nitrogen-fixing Frankia strains.</title>
        <authorList>
            <person name="Carlos-Shanley C."/>
            <person name="Guerra T."/>
            <person name="Hahn D."/>
        </authorList>
    </citation>
    <scope>NUCLEOTIDE SEQUENCE</scope>
    <source>
        <strain evidence="1">CN6</strain>
    </source>
</reference>
<evidence type="ECO:0000313" key="2">
    <source>
        <dbReference type="Proteomes" id="UP000604475"/>
    </source>
</evidence>